<reference evidence="2" key="1">
    <citation type="journal article" date="2020" name="Fungal Divers.">
        <title>Resolving the Mortierellaceae phylogeny through synthesis of multi-gene phylogenetics and phylogenomics.</title>
        <authorList>
            <person name="Vandepol N."/>
            <person name="Liber J."/>
            <person name="Desiro A."/>
            <person name="Na H."/>
            <person name="Kennedy M."/>
            <person name="Barry K."/>
            <person name="Grigoriev I.V."/>
            <person name="Miller A.N."/>
            <person name="O'Donnell K."/>
            <person name="Stajich J.E."/>
            <person name="Bonito G."/>
        </authorList>
    </citation>
    <scope>NUCLEOTIDE SEQUENCE</scope>
    <source>
        <strain evidence="2">NVP1</strain>
    </source>
</reference>
<feature type="compositionally biased region" description="Low complexity" evidence="1">
    <location>
        <begin position="18"/>
        <end position="32"/>
    </location>
</feature>
<dbReference type="Proteomes" id="UP000696485">
    <property type="component" value="Unassembled WGS sequence"/>
</dbReference>
<evidence type="ECO:0000256" key="1">
    <source>
        <dbReference type="SAM" id="MobiDB-lite"/>
    </source>
</evidence>
<feature type="non-terminal residue" evidence="2">
    <location>
        <position position="1"/>
    </location>
</feature>
<dbReference type="EMBL" id="JAAAUY010002110">
    <property type="protein sequence ID" value="KAF9315125.1"/>
    <property type="molecule type" value="Genomic_DNA"/>
</dbReference>
<dbReference type="AlphaFoldDB" id="A0A9P5VG10"/>
<name>A0A9P5VG10_9FUNG</name>
<feature type="region of interest" description="Disordered" evidence="1">
    <location>
        <begin position="16"/>
        <end position="144"/>
    </location>
</feature>
<evidence type="ECO:0000313" key="2">
    <source>
        <dbReference type="EMBL" id="KAF9315125.1"/>
    </source>
</evidence>
<accession>A0A9P5VG10</accession>
<evidence type="ECO:0000313" key="3">
    <source>
        <dbReference type="Proteomes" id="UP000696485"/>
    </source>
</evidence>
<protein>
    <submittedName>
        <fullName evidence="2">Uncharacterized protein</fullName>
    </submittedName>
</protein>
<comment type="caution">
    <text evidence="2">The sequence shown here is derived from an EMBL/GenBank/DDBJ whole genome shotgun (WGS) entry which is preliminary data.</text>
</comment>
<organism evidence="2 3">
    <name type="scientific">Podila minutissima</name>
    <dbReference type="NCBI Taxonomy" id="64525"/>
    <lineage>
        <taxon>Eukaryota</taxon>
        <taxon>Fungi</taxon>
        <taxon>Fungi incertae sedis</taxon>
        <taxon>Mucoromycota</taxon>
        <taxon>Mortierellomycotina</taxon>
        <taxon>Mortierellomycetes</taxon>
        <taxon>Mortierellales</taxon>
        <taxon>Mortierellaceae</taxon>
        <taxon>Podila</taxon>
    </lineage>
</organism>
<keyword evidence="3" id="KW-1185">Reference proteome</keyword>
<gene>
    <name evidence="2" type="ORF">BG006_003829</name>
</gene>
<feature type="compositionally biased region" description="Low complexity" evidence="1">
    <location>
        <begin position="50"/>
        <end position="92"/>
    </location>
</feature>
<sequence length="223" mass="24224">MSASKRQEPVFIAYNPHASAAAPSPSSLLPSANTSVETLQGKKKRKGLLQQQEQEQQQQQDMVVMAQVAPTAAPAPVDEPAVSAAAPAPESTVTKRRQSQQPKAKELKAAPAEKQGARGSRGKNVSLSSSTTAPPSAANGWNRPTLALPVQLPDKPLLTMTKAEVALTRKESARHVLQEILELTPMTRTIKQYKTYFGLWATFCKAKYNDNTTVTAIRMLEFF</sequence>
<proteinExistence type="predicted"/>
<feature type="compositionally biased region" description="Low complexity" evidence="1">
    <location>
        <begin position="128"/>
        <end position="138"/>
    </location>
</feature>